<gene>
    <name evidence="1" type="ORF">ACFOOQ_15650</name>
</gene>
<dbReference type="EMBL" id="JBHRYJ010000003">
    <property type="protein sequence ID" value="MFC3676993.1"/>
    <property type="molecule type" value="Genomic_DNA"/>
</dbReference>
<proteinExistence type="predicted"/>
<dbReference type="SUPFAM" id="SSF53756">
    <property type="entry name" value="UDP-Glycosyltransferase/glycogen phosphorylase"/>
    <property type="match status" value="1"/>
</dbReference>
<accession>A0ABV7VLJ2</accession>
<evidence type="ECO:0008006" key="3">
    <source>
        <dbReference type="Google" id="ProtNLM"/>
    </source>
</evidence>
<evidence type="ECO:0000313" key="2">
    <source>
        <dbReference type="Proteomes" id="UP001595711"/>
    </source>
</evidence>
<dbReference type="Proteomes" id="UP001595711">
    <property type="component" value="Unassembled WGS sequence"/>
</dbReference>
<keyword evidence="2" id="KW-1185">Reference proteome</keyword>
<protein>
    <recommendedName>
        <fullName evidence="3">Glycosyltransferase involved in cell wall biosynthesis</fullName>
    </recommendedName>
</protein>
<organism evidence="1 2">
    <name type="scientific">Ferrovibrio xuzhouensis</name>
    <dbReference type="NCBI Taxonomy" id="1576914"/>
    <lineage>
        <taxon>Bacteria</taxon>
        <taxon>Pseudomonadati</taxon>
        <taxon>Pseudomonadota</taxon>
        <taxon>Alphaproteobacteria</taxon>
        <taxon>Rhodospirillales</taxon>
        <taxon>Rhodospirillaceae</taxon>
        <taxon>Ferrovibrio</taxon>
    </lineage>
</organism>
<dbReference type="RefSeq" id="WP_379728350.1">
    <property type="nucleotide sequence ID" value="NZ_JBHRYJ010000003.1"/>
</dbReference>
<name>A0ABV7VLJ2_9PROT</name>
<reference evidence="2" key="1">
    <citation type="journal article" date="2019" name="Int. J. Syst. Evol. Microbiol.">
        <title>The Global Catalogue of Microorganisms (GCM) 10K type strain sequencing project: providing services to taxonomists for standard genome sequencing and annotation.</title>
        <authorList>
            <consortium name="The Broad Institute Genomics Platform"/>
            <consortium name="The Broad Institute Genome Sequencing Center for Infectious Disease"/>
            <person name="Wu L."/>
            <person name="Ma J."/>
        </authorList>
    </citation>
    <scope>NUCLEOTIDE SEQUENCE [LARGE SCALE GENOMIC DNA]</scope>
    <source>
        <strain evidence="2">KCTC 42182</strain>
    </source>
</reference>
<comment type="caution">
    <text evidence="1">The sequence shown here is derived from an EMBL/GenBank/DDBJ whole genome shotgun (WGS) entry which is preliminary data.</text>
</comment>
<sequence length="364" mass="39991">MRVVFAVNGDPSKPITQAASLASARYRGLIPAGEMARRQIRSEVFTVFDLLRPNFDTDGIDLLVLHQPKHDIVAAQNVIGVLLERLDMIRRNGGVIVIDVSDFKFGDSFRAMLRQIIGEARTAMYHMILNELFARCTAITTPTENLADQMRGALRQPAPVYVIEDVVEVARGEPRFAPGDTLNMLWFGQLVSHAAALQKFVHTDLPRIAGTRPVTLTMLCEPVSAEDAARYFGPSPEARGIHFEQWSVPALDQALARCDLVVLPVDTEAAGAKGKSNNRVLQSLYAGRCVVAHPLDSFQKLGDFVRLDRSIPAAIAATLADPATAVACVRQGQAYLDQHYTPAAITDRWLEICRDLTAKREPAP</sequence>
<evidence type="ECO:0000313" key="1">
    <source>
        <dbReference type="EMBL" id="MFC3676993.1"/>
    </source>
</evidence>